<protein>
    <recommendedName>
        <fullName evidence="6">G-protein coupled receptors family 2 profile 2 domain-containing protein</fullName>
    </recommendedName>
</protein>
<feature type="transmembrane region" description="Helical" evidence="5">
    <location>
        <begin position="46"/>
        <end position="68"/>
    </location>
</feature>
<evidence type="ECO:0000256" key="2">
    <source>
        <dbReference type="ARBA" id="ARBA00022692"/>
    </source>
</evidence>
<organism evidence="7 8">
    <name type="scientific">Penicillium canariense</name>
    <dbReference type="NCBI Taxonomy" id="189055"/>
    <lineage>
        <taxon>Eukaryota</taxon>
        <taxon>Fungi</taxon>
        <taxon>Dikarya</taxon>
        <taxon>Ascomycota</taxon>
        <taxon>Pezizomycotina</taxon>
        <taxon>Eurotiomycetes</taxon>
        <taxon>Eurotiomycetidae</taxon>
        <taxon>Eurotiales</taxon>
        <taxon>Aspergillaceae</taxon>
        <taxon>Penicillium</taxon>
    </lineage>
</organism>
<dbReference type="RefSeq" id="XP_056547772.1">
    <property type="nucleotide sequence ID" value="XM_056684166.1"/>
</dbReference>
<gene>
    <name evidence="7" type="ORF">N7482_002041</name>
</gene>
<feature type="transmembrane region" description="Helical" evidence="5">
    <location>
        <begin position="117"/>
        <end position="135"/>
    </location>
</feature>
<comment type="subcellular location">
    <subcellularLocation>
        <location evidence="1">Membrane</location>
        <topology evidence="1">Multi-pass membrane protein</topology>
    </subcellularLocation>
</comment>
<dbReference type="SUPFAM" id="SSF81321">
    <property type="entry name" value="Family A G protein-coupled receptor-like"/>
    <property type="match status" value="1"/>
</dbReference>
<dbReference type="GO" id="GO:0007166">
    <property type="term" value="P:cell surface receptor signaling pathway"/>
    <property type="evidence" value="ECO:0007669"/>
    <property type="project" value="InterPro"/>
</dbReference>
<proteinExistence type="predicted"/>
<dbReference type="GO" id="GO:0007189">
    <property type="term" value="P:adenylate cyclase-activating G protein-coupled receptor signaling pathway"/>
    <property type="evidence" value="ECO:0007669"/>
    <property type="project" value="TreeGrafter"/>
</dbReference>
<dbReference type="GO" id="GO:0005886">
    <property type="term" value="C:plasma membrane"/>
    <property type="evidence" value="ECO:0007669"/>
    <property type="project" value="TreeGrafter"/>
</dbReference>
<dbReference type="EMBL" id="JAPQKN010000001">
    <property type="protein sequence ID" value="KAJ5176164.1"/>
    <property type="molecule type" value="Genomic_DNA"/>
</dbReference>
<dbReference type="PANTHER" id="PTHR23112:SF0">
    <property type="entry name" value="TRANSMEMBRANE PROTEIN 116"/>
    <property type="match status" value="1"/>
</dbReference>
<evidence type="ECO:0000256" key="4">
    <source>
        <dbReference type="ARBA" id="ARBA00023136"/>
    </source>
</evidence>
<feature type="transmembrane region" description="Helical" evidence="5">
    <location>
        <begin position="276"/>
        <end position="296"/>
    </location>
</feature>
<keyword evidence="4 5" id="KW-0472">Membrane</keyword>
<dbReference type="Gene3D" id="1.20.1070.10">
    <property type="entry name" value="Rhodopsin 7-helix transmembrane proteins"/>
    <property type="match status" value="1"/>
</dbReference>
<name>A0A9W9LUG8_9EURO</name>
<reference evidence="7" key="1">
    <citation type="submission" date="2022-11" db="EMBL/GenBank/DDBJ databases">
        <authorList>
            <person name="Petersen C."/>
        </authorList>
    </citation>
    <scope>NUCLEOTIDE SEQUENCE</scope>
    <source>
        <strain evidence="7">IBT 26290</strain>
    </source>
</reference>
<dbReference type="AlphaFoldDB" id="A0A9W9LUG8"/>
<dbReference type="GeneID" id="81423342"/>
<keyword evidence="8" id="KW-1185">Reference proteome</keyword>
<feature type="domain" description="G-protein coupled receptors family 2 profile 2" evidence="6">
    <location>
        <begin position="11"/>
        <end position="192"/>
    </location>
</feature>
<evidence type="ECO:0000256" key="3">
    <source>
        <dbReference type="ARBA" id="ARBA00022989"/>
    </source>
</evidence>
<evidence type="ECO:0000256" key="1">
    <source>
        <dbReference type="ARBA" id="ARBA00004141"/>
    </source>
</evidence>
<accession>A0A9W9LUG8</accession>
<feature type="transmembrane region" description="Helical" evidence="5">
    <location>
        <begin position="316"/>
        <end position="339"/>
    </location>
</feature>
<comment type="caution">
    <text evidence="7">The sequence shown here is derived from an EMBL/GenBank/DDBJ whole genome shotgun (WGS) entry which is preliminary data.</text>
</comment>
<dbReference type="GO" id="GO:0004930">
    <property type="term" value="F:G protein-coupled receptor activity"/>
    <property type="evidence" value="ECO:0007669"/>
    <property type="project" value="TreeGrafter"/>
</dbReference>
<evidence type="ECO:0000259" key="6">
    <source>
        <dbReference type="PROSITE" id="PS50261"/>
    </source>
</evidence>
<evidence type="ECO:0000256" key="5">
    <source>
        <dbReference type="SAM" id="Phobius"/>
    </source>
</evidence>
<keyword evidence="2 5" id="KW-0812">Transmembrane</keyword>
<dbReference type="PANTHER" id="PTHR23112">
    <property type="entry name" value="G PROTEIN-COUPLED RECEPTOR 157-RELATED"/>
    <property type="match status" value="1"/>
</dbReference>
<dbReference type="Proteomes" id="UP001149163">
    <property type="component" value="Unassembled WGS sequence"/>
</dbReference>
<dbReference type="OrthoDB" id="18453at2759"/>
<evidence type="ECO:0000313" key="8">
    <source>
        <dbReference type="Proteomes" id="UP001149163"/>
    </source>
</evidence>
<dbReference type="InterPro" id="IPR017981">
    <property type="entry name" value="GPCR_2-like_7TM"/>
</dbReference>
<feature type="transmembrane region" description="Helical" evidence="5">
    <location>
        <begin position="160"/>
        <end position="182"/>
    </location>
</feature>
<reference evidence="7" key="2">
    <citation type="journal article" date="2023" name="IMA Fungus">
        <title>Comparative genomic study of the Penicillium genus elucidates a diverse pangenome and 15 lateral gene transfer events.</title>
        <authorList>
            <person name="Petersen C."/>
            <person name="Sorensen T."/>
            <person name="Nielsen M.R."/>
            <person name="Sondergaard T.E."/>
            <person name="Sorensen J.L."/>
            <person name="Fitzpatrick D.A."/>
            <person name="Frisvad J.C."/>
            <person name="Nielsen K.L."/>
        </authorList>
    </citation>
    <scope>NUCLEOTIDE SEQUENCE</scope>
    <source>
        <strain evidence="7">IBT 26290</strain>
    </source>
</reference>
<dbReference type="PROSITE" id="PS50261">
    <property type="entry name" value="G_PROTEIN_RECEP_F2_4"/>
    <property type="match status" value="1"/>
</dbReference>
<feature type="transmembrane region" description="Helical" evidence="5">
    <location>
        <begin position="20"/>
        <end position="39"/>
    </location>
</feature>
<sequence>MAFTADQDRAIEITERIGSSISLLCSCSVIAMFFFVEHFQTPIHRLIFFATWGNLWSNIGMLIALSGIRRGENSALCQFQGFPSADAFWSLCMALNIYLTCFRRYDMTMLRKLEWRYFLFSYGAPFISAFIYLFIETSAKGKVYGSAFIWCWVTVEWRGLYLAVSYVPIWIANILTIGIFVWTGREIIKSRRQLHRVISDTSATEDRPDGTSRSSERRLMPTQDVRGDFACQNTSQSGKPLILLTSTYVSESERLSWIMSGTSISQAVVWPYAKRAILFFASMVITWAPCTVNRLYSYANPGHPSFALNYSQALLLPLQGFWNSCIYMSTISSPVQRFLQWKKTWRRSSV</sequence>
<keyword evidence="3 5" id="KW-1133">Transmembrane helix</keyword>
<evidence type="ECO:0000313" key="7">
    <source>
        <dbReference type="EMBL" id="KAJ5176164.1"/>
    </source>
</evidence>